<evidence type="ECO:0008006" key="3">
    <source>
        <dbReference type="Google" id="ProtNLM"/>
    </source>
</evidence>
<dbReference type="AlphaFoldDB" id="A0A840ZER6"/>
<keyword evidence="2" id="KW-1185">Reference proteome</keyword>
<evidence type="ECO:0000313" key="1">
    <source>
        <dbReference type="EMBL" id="MBB5756189.1"/>
    </source>
</evidence>
<reference evidence="1 2" key="1">
    <citation type="submission" date="2020-08" db="EMBL/GenBank/DDBJ databases">
        <title>Genomic Encyclopedia of Type Strains, Phase IV (KMG-IV): sequencing the most valuable type-strain genomes for metagenomic binning, comparative biology and taxonomic classification.</title>
        <authorList>
            <person name="Goeker M."/>
        </authorList>
    </citation>
    <scope>NUCLEOTIDE SEQUENCE [LARGE SCALE GENOMIC DNA]</scope>
    <source>
        <strain evidence="1 2">DSM 2163</strain>
    </source>
</reference>
<proteinExistence type="predicted"/>
<comment type="caution">
    <text evidence="1">The sequence shown here is derived from an EMBL/GenBank/DDBJ whole genome shotgun (WGS) entry which is preliminary data.</text>
</comment>
<dbReference type="EMBL" id="JACHOP010000002">
    <property type="protein sequence ID" value="MBB5756189.1"/>
    <property type="molecule type" value="Genomic_DNA"/>
</dbReference>
<dbReference type="Proteomes" id="UP000583454">
    <property type="component" value="Unassembled WGS sequence"/>
</dbReference>
<sequence>MSRPAAGRAVSGRCLLEDGSEYACIASDLGPCGAVIACAGLPRVGERVVCYLDGIGAVRGRVDRVQPSRFHIGLDVGEARLARIMARLAWQEARTGEQRAAPRLVPVNDRTQVCLPGGRVVAARIADLSMVGVALQVEAPEEALPPVGALIRVGLRYAVVARALEGGFAARFRLPLSRETFNPEIVL</sequence>
<name>A0A840ZER6_9HYPH</name>
<dbReference type="RefSeq" id="WP_183565440.1">
    <property type="nucleotide sequence ID" value="NZ_JACHOP010000002.1"/>
</dbReference>
<accession>A0A840ZER6</accession>
<protein>
    <recommendedName>
        <fullName evidence="3">PilZ domain-containing protein</fullName>
    </recommendedName>
</protein>
<organism evidence="1 2">
    <name type="scientific">Methylorubrum rhodinum</name>
    <dbReference type="NCBI Taxonomy" id="29428"/>
    <lineage>
        <taxon>Bacteria</taxon>
        <taxon>Pseudomonadati</taxon>
        <taxon>Pseudomonadota</taxon>
        <taxon>Alphaproteobacteria</taxon>
        <taxon>Hyphomicrobiales</taxon>
        <taxon>Methylobacteriaceae</taxon>
        <taxon>Methylorubrum</taxon>
    </lineage>
</organism>
<evidence type="ECO:0000313" key="2">
    <source>
        <dbReference type="Proteomes" id="UP000583454"/>
    </source>
</evidence>
<gene>
    <name evidence="1" type="ORF">HNR00_000885</name>
</gene>